<dbReference type="EC" id="3.1.1.-" evidence="3"/>
<dbReference type="InterPro" id="IPR002018">
    <property type="entry name" value="CarbesteraseB"/>
</dbReference>
<dbReference type="Pfam" id="PF00135">
    <property type="entry name" value="COesterase"/>
    <property type="match status" value="1"/>
</dbReference>
<feature type="domain" description="Carboxylesterase type B" evidence="4">
    <location>
        <begin position="67"/>
        <end position="526"/>
    </location>
</feature>
<proteinExistence type="inferred from homology"/>
<evidence type="ECO:0000256" key="1">
    <source>
        <dbReference type="ARBA" id="ARBA00005964"/>
    </source>
</evidence>
<dbReference type="PANTHER" id="PTHR45570:SF1">
    <property type="entry name" value="CARBOXYLIC ESTER HYDROLASE"/>
    <property type="match status" value="1"/>
</dbReference>
<evidence type="ECO:0000313" key="6">
    <source>
        <dbReference type="Proteomes" id="UP001295794"/>
    </source>
</evidence>
<evidence type="ECO:0000256" key="3">
    <source>
        <dbReference type="RuleBase" id="RU361235"/>
    </source>
</evidence>
<reference evidence="5" key="1">
    <citation type="submission" date="2023-11" db="EMBL/GenBank/DDBJ databases">
        <authorList>
            <person name="De Vega J J."/>
            <person name="De Vega J J."/>
        </authorList>
    </citation>
    <scope>NUCLEOTIDE SEQUENCE</scope>
</reference>
<comment type="similarity">
    <text evidence="1 3">Belongs to the type-B carboxylesterase/lipase family.</text>
</comment>
<dbReference type="InterPro" id="IPR029058">
    <property type="entry name" value="AB_hydrolase_fold"/>
</dbReference>
<evidence type="ECO:0000313" key="5">
    <source>
        <dbReference type="EMBL" id="CAK5265181.1"/>
    </source>
</evidence>
<dbReference type="Proteomes" id="UP001295794">
    <property type="component" value="Unassembled WGS sequence"/>
</dbReference>
<evidence type="ECO:0000256" key="2">
    <source>
        <dbReference type="ARBA" id="ARBA00022801"/>
    </source>
</evidence>
<sequence>MHARTLLPLLSAFAGLSRAERPQHMARGVQTTASVSGIPVFPVINYGLLCELSFLEDICARILAPSRQVVTPLGLAQGVSDGAGSGVNRFVVKYASASRWAAPTVATQWQLPNGSHNASALPLACPQDNVDPSSYTEDCLSIILFVPTALLPSSNVPTLMWIHGGSFITGSATNPGLDGSKLAVATNSIVAVIQYRLGALGFMAPSGATNLGLQDTIAAMKFLAKVVPSFGGNAKKITVAGQSSGAGMIRALLATPSASSLFQSAILQSDPMNYGFLNASTQTLLQQTYNSLINCSPTDVQCQNALAIQDILDAQDTLSSESVVLDASTGIAEPIRPVRDGALITTPLDSTAPFPAVTKPILLTNVRNEAGPTIYLQFQAVTPEVAFQPTLSALLGPSRAATIDASGFYNTSVDDARQPLESMGTDYMWRCPTWTFARNWVGHGGKAFVGLYMTGATYPFNADVPFCLEPGSVCHQDDIEIVFGTVPSPSPAQAALTAEMQARYKAFLNTGSPNVKGLMPWTAATTGSVHAHQLGGLPSPSGEIPPGACDPAFWGAAVPYDYQVFGI</sequence>
<dbReference type="SUPFAM" id="SSF53474">
    <property type="entry name" value="alpha/beta-Hydrolases"/>
    <property type="match status" value="1"/>
</dbReference>
<name>A0AAD2JWL1_9AGAR</name>
<feature type="chain" id="PRO_5041776631" description="Carboxylic ester hydrolase" evidence="3">
    <location>
        <begin position="20"/>
        <end position="567"/>
    </location>
</feature>
<comment type="caution">
    <text evidence="5">The sequence shown here is derived from an EMBL/GenBank/DDBJ whole genome shotgun (WGS) entry which is preliminary data.</text>
</comment>
<organism evidence="5 6">
    <name type="scientific">Mycena citricolor</name>
    <dbReference type="NCBI Taxonomy" id="2018698"/>
    <lineage>
        <taxon>Eukaryota</taxon>
        <taxon>Fungi</taxon>
        <taxon>Dikarya</taxon>
        <taxon>Basidiomycota</taxon>
        <taxon>Agaricomycotina</taxon>
        <taxon>Agaricomycetes</taxon>
        <taxon>Agaricomycetidae</taxon>
        <taxon>Agaricales</taxon>
        <taxon>Marasmiineae</taxon>
        <taxon>Mycenaceae</taxon>
        <taxon>Mycena</taxon>
    </lineage>
</organism>
<keyword evidence="2 3" id="KW-0378">Hydrolase</keyword>
<accession>A0AAD2JWL1</accession>
<protein>
    <recommendedName>
        <fullName evidence="3">Carboxylic ester hydrolase</fullName>
        <ecNumber evidence="3">3.1.1.-</ecNumber>
    </recommendedName>
</protein>
<dbReference type="AlphaFoldDB" id="A0AAD2JWL1"/>
<evidence type="ECO:0000259" key="4">
    <source>
        <dbReference type="Pfam" id="PF00135"/>
    </source>
</evidence>
<dbReference type="EMBL" id="CAVNYO010000082">
    <property type="protein sequence ID" value="CAK5265181.1"/>
    <property type="molecule type" value="Genomic_DNA"/>
</dbReference>
<gene>
    <name evidence="5" type="ORF">MYCIT1_LOCUS5953</name>
</gene>
<dbReference type="PANTHER" id="PTHR45570">
    <property type="entry name" value="CARBOXYLIC ESTER HYDROLASE"/>
    <property type="match status" value="1"/>
</dbReference>
<dbReference type="PROSITE" id="PS00122">
    <property type="entry name" value="CARBOXYLESTERASE_B_1"/>
    <property type="match status" value="1"/>
</dbReference>
<keyword evidence="6" id="KW-1185">Reference proteome</keyword>
<feature type="signal peptide" evidence="3">
    <location>
        <begin position="1"/>
        <end position="19"/>
    </location>
</feature>
<dbReference type="GO" id="GO:0016787">
    <property type="term" value="F:hydrolase activity"/>
    <property type="evidence" value="ECO:0007669"/>
    <property type="project" value="UniProtKB-KW"/>
</dbReference>
<dbReference type="InterPro" id="IPR019826">
    <property type="entry name" value="Carboxylesterase_B_AS"/>
</dbReference>
<dbReference type="Gene3D" id="3.40.50.1820">
    <property type="entry name" value="alpha/beta hydrolase"/>
    <property type="match status" value="1"/>
</dbReference>
<keyword evidence="3" id="KW-0732">Signal</keyword>